<dbReference type="Gene3D" id="3.40.50.2300">
    <property type="match status" value="1"/>
</dbReference>
<dbReference type="SMART" id="SM00448">
    <property type="entry name" value="REC"/>
    <property type="match status" value="1"/>
</dbReference>
<dbReference type="InterPro" id="IPR035965">
    <property type="entry name" value="PAS-like_dom_sf"/>
</dbReference>
<dbReference type="FunFam" id="3.30.565.10:FF:000010">
    <property type="entry name" value="Sensor histidine kinase RcsC"/>
    <property type="match status" value="1"/>
</dbReference>
<dbReference type="SMART" id="SM00387">
    <property type="entry name" value="HATPase_c"/>
    <property type="match status" value="1"/>
</dbReference>
<dbReference type="Gene3D" id="3.30.565.10">
    <property type="entry name" value="Histidine kinase-like ATPase, C-terminal domain"/>
    <property type="match status" value="1"/>
</dbReference>
<dbReference type="InterPro" id="IPR011006">
    <property type="entry name" value="CheY-like_superfamily"/>
</dbReference>
<dbReference type="EC" id="2.7.13.3" evidence="2"/>
<dbReference type="SMART" id="SM00091">
    <property type="entry name" value="PAS"/>
    <property type="match status" value="1"/>
</dbReference>
<dbReference type="InterPro" id="IPR001610">
    <property type="entry name" value="PAC"/>
</dbReference>
<dbReference type="GO" id="GO:0000155">
    <property type="term" value="F:phosphorelay sensor kinase activity"/>
    <property type="evidence" value="ECO:0007669"/>
    <property type="project" value="InterPro"/>
</dbReference>
<organism evidence="11 12">
    <name type="scientific">Micavibrio aeruginosavorus</name>
    <dbReference type="NCBI Taxonomy" id="349221"/>
    <lineage>
        <taxon>Bacteria</taxon>
        <taxon>Pseudomonadati</taxon>
        <taxon>Bdellovibrionota</taxon>
        <taxon>Bdellovibrionia</taxon>
        <taxon>Bdellovibrionales</taxon>
        <taxon>Pseudobdellovibrionaceae</taxon>
        <taxon>Micavibrio</taxon>
    </lineage>
</organism>
<dbReference type="InterPro" id="IPR003661">
    <property type="entry name" value="HisK_dim/P_dom"/>
</dbReference>
<dbReference type="SMART" id="SM00388">
    <property type="entry name" value="HisKA"/>
    <property type="match status" value="1"/>
</dbReference>
<feature type="domain" description="Histidine kinase" evidence="7">
    <location>
        <begin position="365"/>
        <end position="587"/>
    </location>
</feature>
<dbReference type="InterPro" id="IPR003594">
    <property type="entry name" value="HATPase_dom"/>
</dbReference>
<gene>
    <name evidence="11" type="ORF">DI551_09515</name>
</gene>
<evidence type="ECO:0000259" key="7">
    <source>
        <dbReference type="PROSITE" id="PS50109"/>
    </source>
</evidence>
<comment type="caution">
    <text evidence="11">The sequence shown here is derived from an EMBL/GenBank/DDBJ whole genome shotgun (WGS) entry which is preliminary data.</text>
</comment>
<evidence type="ECO:0000259" key="8">
    <source>
        <dbReference type="PROSITE" id="PS50110"/>
    </source>
</evidence>
<evidence type="ECO:0000256" key="2">
    <source>
        <dbReference type="ARBA" id="ARBA00012438"/>
    </source>
</evidence>
<dbReference type="PROSITE" id="PS50113">
    <property type="entry name" value="PAC"/>
    <property type="match status" value="1"/>
</dbReference>
<evidence type="ECO:0000256" key="6">
    <source>
        <dbReference type="SAM" id="Phobius"/>
    </source>
</evidence>
<dbReference type="SUPFAM" id="SSF52172">
    <property type="entry name" value="CheY-like"/>
    <property type="match status" value="1"/>
</dbReference>
<evidence type="ECO:0000259" key="10">
    <source>
        <dbReference type="PROSITE" id="PS50113"/>
    </source>
</evidence>
<dbReference type="SUPFAM" id="SSF55785">
    <property type="entry name" value="PYP-like sensor domain (PAS domain)"/>
    <property type="match status" value="1"/>
</dbReference>
<dbReference type="PANTHER" id="PTHR45339">
    <property type="entry name" value="HYBRID SIGNAL TRANSDUCTION HISTIDINE KINASE J"/>
    <property type="match status" value="1"/>
</dbReference>
<feature type="transmembrane region" description="Helical" evidence="6">
    <location>
        <begin position="6"/>
        <end position="28"/>
    </location>
</feature>
<dbReference type="InterPro" id="IPR000014">
    <property type="entry name" value="PAS"/>
</dbReference>
<dbReference type="PROSITE" id="PS50112">
    <property type="entry name" value="PAS"/>
    <property type="match status" value="1"/>
</dbReference>
<evidence type="ECO:0000313" key="11">
    <source>
        <dbReference type="EMBL" id="PZQ44733.1"/>
    </source>
</evidence>
<feature type="transmembrane region" description="Helical" evidence="6">
    <location>
        <begin position="182"/>
        <end position="203"/>
    </location>
</feature>
<feature type="domain" description="PAS" evidence="9">
    <location>
        <begin position="219"/>
        <end position="291"/>
    </location>
</feature>
<reference evidence="11 12" key="1">
    <citation type="submission" date="2017-08" db="EMBL/GenBank/DDBJ databases">
        <title>Infants hospitalized years apart are colonized by the same room-sourced microbial strains.</title>
        <authorList>
            <person name="Brooks B."/>
            <person name="Olm M.R."/>
            <person name="Firek B.A."/>
            <person name="Baker R."/>
            <person name="Thomas B.C."/>
            <person name="Morowitz M.J."/>
            <person name="Banfield J.F."/>
        </authorList>
    </citation>
    <scope>NUCLEOTIDE SEQUENCE [LARGE SCALE GENOMIC DNA]</scope>
    <source>
        <strain evidence="11">S2_005_002_R2_29</strain>
    </source>
</reference>
<dbReference type="CDD" id="cd00082">
    <property type="entry name" value="HisKA"/>
    <property type="match status" value="1"/>
</dbReference>
<feature type="domain" description="Response regulatory" evidence="8">
    <location>
        <begin position="618"/>
        <end position="737"/>
    </location>
</feature>
<protein>
    <recommendedName>
        <fullName evidence="2">histidine kinase</fullName>
        <ecNumber evidence="2">2.7.13.3</ecNumber>
    </recommendedName>
</protein>
<dbReference type="PANTHER" id="PTHR45339:SF1">
    <property type="entry name" value="HYBRID SIGNAL TRANSDUCTION HISTIDINE KINASE J"/>
    <property type="match status" value="1"/>
</dbReference>
<dbReference type="Pfam" id="PF00072">
    <property type="entry name" value="Response_reg"/>
    <property type="match status" value="1"/>
</dbReference>
<dbReference type="SUPFAM" id="SSF55874">
    <property type="entry name" value="ATPase domain of HSP90 chaperone/DNA topoisomerase II/histidine kinase"/>
    <property type="match status" value="1"/>
</dbReference>
<dbReference type="CDD" id="cd16922">
    <property type="entry name" value="HATPase_EvgS-ArcB-TorS-like"/>
    <property type="match status" value="1"/>
</dbReference>
<evidence type="ECO:0000256" key="5">
    <source>
        <dbReference type="PROSITE-ProRule" id="PRU00169"/>
    </source>
</evidence>
<dbReference type="Proteomes" id="UP000249417">
    <property type="component" value="Unassembled WGS sequence"/>
</dbReference>
<feature type="modified residue" description="4-aspartylphosphate" evidence="5">
    <location>
        <position position="667"/>
    </location>
</feature>
<dbReference type="CDD" id="cd00130">
    <property type="entry name" value="PAS"/>
    <property type="match status" value="1"/>
</dbReference>
<dbReference type="InterPro" id="IPR013655">
    <property type="entry name" value="PAS_fold_3"/>
</dbReference>
<dbReference type="Pfam" id="PF08447">
    <property type="entry name" value="PAS_3"/>
    <property type="match status" value="1"/>
</dbReference>
<dbReference type="Gene3D" id="1.10.287.130">
    <property type="match status" value="1"/>
</dbReference>
<evidence type="ECO:0000256" key="3">
    <source>
        <dbReference type="ARBA" id="ARBA00022553"/>
    </source>
</evidence>
<dbReference type="EMBL" id="QFQB01000080">
    <property type="protein sequence ID" value="PZQ44733.1"/>
    <property type="molecule type" value="Genomic_DNA"/>
</dbReference>
<keyword evidence="4" id="KW-0902">Two-component regulatory system</keyword>
<dbReference type="InterPro" id="IPR001789">
    <property type="entry name" value="Sig_transdc_resp-reg_receiver"/>
</dbReference>
<dbReference type="InterPro" id="IPR036097">
    <property type="entry name" value="HisK_dim/P_sf"/>
</dbReference>
<name>A0A2W5PQG2_9BACT</name>
<keyword evidence="6" id="KW-1133">Transmembrane helix</keyword>
<dbReference type="PRINTS" id="PR00344">
    <property type="entry name" value="BCTRLSENSOR"/>
</dbReference>
<evidence type="ECO:0000313" key="12">
    <source>
        <dbReference type="Proteomes" id="UP000249417"/>
    </source>
</evidence>
<proteinExistence type="predicted"/>
<dbReference type="Pfam" id="PF00512">
    <property type="entry name" value="HisKA"/>
    <property type="match status" value="1"/>
</dbReference>
<dbReference type="InterPro" id="IPR036890">
    <property type="entry name" value="HATPase_C_sf"/>
</dbReference>
<dbReference type="PROSITE" id="PS50110">
    <property type="entry name" value="RESPONSE_REGULATORY"/>
    <property type="match status" value="1"/>
</dbReference>
<dbReference type="SUPFAM" id="SSF47384">
    <property type="entry name" value="Homodimeric domain of signal transducing histidine kinase"/>
    <property type="match status" value="1"/>
</dbReference>
<dbReference type="PROSITE" id="PS50109">
    <property type="entry name" value="HIS_KIN"/>
    <property type="match status" value="1"/>
</dbReference>
<keyword evidence="6" id="KW-0812">Transmembrane</keyword>
<accession>A0A2W5PQG2</accession>
<dbReference type="InterPro" id="IPR000700">
    <property type="entry name" value="PAS-assoc_C"/>
</dbReference>
<dbReference type="InterPro" id="IPR004358">
    <property type="entry name" value="Sig_transdc_His_kin-like_C"/>
</dbReference>
<dbReference type="InterPro" id="IPR005467">
    <property type="entry name" value="His_kinase_dom"/>
</dbReference>
<keyword evidence="6" id="KW-0472">Membrane</keyword>
<comment type="catalytic activity">
    <reaction evidence="1">
        <text>ATP + protein L-histidine = ADP + protein N-phospho-L-histidine.</text>
        <dbReference type="EC" id="2.7.13.3"/>
    </reaction>
</comment>
<evidence type="ECO:0000259" key="9">
    <source>
        <dbReference type="PROSITE" id="PS50112"/>
    </source>
</evidence>
<dbReference type="Gene3D" id="3.30.450.20">
    <property type="entry name" value="PAS domain"/>
    <property type="match status" value="1"/>
</dbReference>
<sequence>MNSSMVRNFIIFSFILALCVGGLGYHILRSSKDIKLSDLRVNHSQQVIINAQELINSIIVTISMQRSYVSSGSEEAGKNYESSKIKLSNDIANLRQKISDNPLQVTRINEIEHLSLRMKDALDGVADVFQNSEFGPRLDDYKEVVSIRDSMLRLTNDVLNEEYKILMQRERIVSGIIDKYQISLLVGGIVASLIILIFNWFLLEAQSKVSAIEVSLKESEERMRLAIRGSNDGIFDWDLKTHEIYWSPQFKAMLGYDDDEIKGNEELFRKMLYAEDSDFYWENFNNYINGSLSEFSCVFRMVEKSGRPIWIHGRGKALFDEEGHPVRFIGAHTDVSYIKEHERQLKEERDRAEAASAAKGEFLAHMSHEIRTPLTAVSGIAEIMSQNEQEMDEKNRKLVRTLRTSTESLKELITDILDFSKIESGEVELHNQKFMLGELFEQVISVMSQKAQEKFLDFSFDYSDVKSSVFTGDRARLRQILINLIGNAIKFTEKGFVAVRARVEPIGDSHILRIDVADSGIGIPEMALPVIFEKFRQADSSVSRRYGGTGLGLPISKSLAGIMGGTIKVESEVGKGSIFSVILPFTASNSEAPMDMREVIQMQKLNDRLKSVIGEQHKVLMVEDYEGNIVVLSYMLNALNIAFDVAKTGLEAVQLWKAKSYDLILMDIQMPEMDGLTASRIIRKVEEEQSLGHTPIIGLTAHALVADKQKCIEAGMDDYLSKPIVEADLKSAILGVLEGKQPGSGTQAA</sequence>
<dbReference type="AlphaFoldDB" id="A0A2W5PQG2"/>
<dbReference type="NCBIfam" id="TIGR00229">
    <property type="entry name" value="sensory_box"/>
    <property type="match status" value="1"/>
</dbReference>
<dbReference type="SMART" id="SM00086">
    <property type="entry name" value="PAC"/>
    <property type="match status" value="1"/>
</dbReference>
<dbReference type="Pfam" id="PF02518">
    <property type="entry name" value="HATPase_c"/>
    <property type="match status" value="1"/>
</dbReference>
<keyword evidence="3 5" id="KW-0597">Phosphoprotein</keyword>
<evidence type="ECO:0000256" key="1">
    <source>
        <dbReference type="ARBA" id="ARBA00000085"/>
    </source>
</evidence>
<feature type="domain" description="PAC" evidence="10">
    <location>
        <begin position="295"/>
        <end position="347"/>
    </location>
</feature>
<evidence type="ECO:0000256" key="4">
    <source>
        <dbReference type="ARBA" id="ARBA00023012"/>
    </source>
</evidence>
<dbReference type="InterPro" id="IPR007891">
    <property type="entry name" value="CHASE3"/>
</dbReference>
<dbReference type="Pfam" id="PF05227">
    <property type="entry name" value="CHASE3"/>
    <property type="match status" value="1"/>
</dbReference>
<dbReference type="CDD" id="cd17546">
    <property type="entry name" value="REC_hyHK_CKI1_RcsC-like"/>
    <property type="match status" value="1"/>
</dbReference>